<evidence type="ECO:0000313" key="2">
    <source>
        <dbReference type="Proteomes" id="UP000326505"/>
    </source>
</evidence>
<sequence length="134" mass="14445">MGATVSQLQQSHLSSLLGMVTELTEQARASVERPTEADRVFLAVYSGFLIETGAGIRWLLEPSLIEHATHVVRHQAPAASPARTDVAARLLATLWASCLLAGIDTEDWDLEAPELPAICVRMAGLVTGEREPES</sequence>
<dbReference type="Proteomes" id="UP000326505">
    <property type="component" value="Chromosome"/>
</dbReference>
<protein>
    <submittedName>
        <fullName evidence="1">Uncharacterized protein</fullName>
    </submittedName>
</protein>
<dbReference type="KEGG" id="sspb:CP982_18810"/>
<accession>A0A5P2XBX3</accession>
<dbReference type="EMBL" id="CP023690">
    <property type="protein sequence ID" value="QEV60520.1"/>
    <property type="molecule type" value="Genomic_DNA"/>
</dbReference>
<organism evidence="1 2">
    <name type="scientific">Streptomyces spectabilis</name>
    <dbReference type="NCBI Taxonomy" id="68270"/>
    <lineage>
        <taxon>Bacteria</taxon>
        <taxon>Bacillati</taxon>
        <taxon>Actinomycetota</taxon>
        <taxon>Actinomycetes</taxon>
        <taxon>Kitasatosporales</taxon>
        <taxon>Streptomycetaceae</taxon>
        <taxon>Streptomyces</taxon>
    </lineage>
</organism>
<name>A0A5P2XBX3_STRST</name>
<dbReference type="AlphaFoldDB" id="A0A5P2XBX3"/>
<evidence type="ECO:0000313" key="1">
    <source>
        <dbReference type="EMBL" id="QEV60520.1"/>
    </source>
</evidence>
<reference evidence="1 2" key="1">
    <citation type="submission" date="2017-09" db="EMBL/GenBank/DDBJ databases">
        <authorList>
            <person name="Lee N."/>
            <person name="Cho B.-K."/>
        </authorList>
    </citation>
    <scope>NUCLEOTIDE SEQUENCE [LARGE SCALE GENOMIC DNA]</scope>
    <source>
        <strain evidence="1 2">ATCC 27465</strain>
    </source>
</reference>
<proteinExistence type="predicted"/>
<gene>
    <name evidence="1" type="ORF">CP982_18810</name>
</gene>